<gene>
    <name evidence="1" type="ORF">SISSUDRAFT_1118385</name>
</gene>
<dbReference type="InterPro" id="IPR032675">
    <property type="entry name" value="LRR_dom_sf"/>
</dbReference>
<protein>
    <recommendedName>
        <fullName evidence="3">F-box domain-containing protein</fullName>
    </recommendedName>
</protein>
<dbReference type="OrthoDB" id="3258555at2759"/>
<dbReference type="SUPFAM" id="SSF52047">
    <property type="entry name" value="RNI-like"/>
    <property type="match status" value="2"/>
</dbReference>
<keyword evidence="2" id="KW-1185">Reference proteome</keyword>
<evidence type="ECO:0000313" key="2">
    <source>
        <dbReference type="Proteomes" id="UP000076798"/>
    </source>
</evidence>
<dbReference type="AlphaFoldDB" id="A0A166F6F0"/>
<dbReference type="EMBL" id="KV428034">
    <property type="protein sequence ID" value="KZT40330.1"/>
    <property type="molecule type" value="Genomic_DNA"/>
</dbReference>
<proteinExistence type="predicted"/>
<evidence type="ECO:0000313" key="1">
    <source>
        <dbReference type="EMBL" id="KZT40330.1"/>
    </source>
</evidence>
<accession>A0A166F6F0</accession>
<dbReference type="Proteomes" id="UP000076798">
    <property type="component" value="Unassembled WGS sequence"/>
</dbReference>
<dbReference type="Gene3D" id="3.80.10.10">
    <property type="entry name" value="Ribonuclease Inhibitor"/>
    <property type="match status" value="2"/>
</dbReference>
<sequence length="706" mass="80856">MLPPVRQISALTSPLPECLGFKQHVYGDFVRFASLDFRLGVHASTILSNCRNLSHLFLFVNSPRSGWSTIISQIQSLVALRIITYTTLSVNGQSLELTFPNLELLGLEIRKFYPWGTERWNLPKLKRLAILCDGDHTRIQEFLSCHGRNLETLKLSFAHGCTGIPFYRVLLPSQVESLCPRLTHLKIPHLMHLLYFKHETIHRGITILTLPHIQWNESMAWASMDNLRSALENLHRVLFPSLKQIYCPWDSPSSAAHPRPSELPSKIRLWFVELLAEWDRTDIKFLWIETNEETTDRAFRLMEPTQLGVEHRAVQPFNIQFPNEIWSLVISEACDPLSEKEMLEAVEHYLRHRNPQIPERDRQSILSIALTCRTFAPLALPFLFRLTDILTFGSSLSGSPHSNNTKRVPTTALPVPQFMSSDARLYGDFVRFLSLGNSPIPDFEKVLYSCPNVTHLMCYVVPGNRAWGPALSQLNSLVALRITAFDALCSPGDRSVITFQSLETLSLHVMHNGQWGTDFWNLPKLRRLAFTYNDHANQTRLEFLRRYGRALEFLYFDADLSPSILNQLANFCPSLNHLQVYRPEDLFAMSIQAPLVGVTVVTFAQVTWERLYDPLSALLMRDILSNLHSLFFPSLKQVQFLWTSTKTSPIYSPDSASMLRSADNFLKYPPWFLEVLAEWERNDITLLRKDTNEIITSSTASSGFVI</sequence>
<reference evidence="1 2" key="1">
    <citation type="journal article" date="2016" name="Mol. Biol. Evol.">
        <title>Comparative Genomics of Early-Diverging Mushroom-Forming Fungi Provides Insights into the Origins of Lignocellulose Decay Capabilities.</title>
        <authorList>
            <person name="Nagy L.G."/>
            <person name="Riley R."/>
            <person name="Tritt A."/>
            <person name="Adam C."/>
            <person name="Daum C."/>
            <person name="Floudas D."/>
            <person name="Sun H."/>
            <person name="Yadav J.S."/>
            <person name="Pangilinan J."/>
            <person name="Larsson K.H."/>
            <person name="Matsuura K."/>
            <person name="Barry K."/>
            <person name="Labutti K."/>
            <person name="Kuo R."/>
            <person name="Ohm R.A."/>
            <person name="Bhattacharya S.S."/>
            <person name="Shirouzu T."/>
            <person name="Yoshinaga Y."/>
            <person name="Martin F.M."/>
            <person name="Grigoriev I.V."/>
            <person name="Hibbett D.S."/>
        </authorList>
    </citation>
    <scope>NUCLEOTIDE SEQUENCE [LARGE SCALE GENOMIC DNA]</scope>
    <source>
        <strain evidence="1 2">HHB10207 ss-3</strain>
    </source>
</reference>
<organism evidence="1 2">
    <name type="scientific">Sistotremastrum suecicum HHB10207 ss-3</name>
    <dbReference type="NCBI Taxonomy" id="1314776"/>
    <lineage>
        <taxon>Eukaryota</taxon>
        <taxon>Fungi</taxon>
        <taxon>Dikarya</taxon>
        <taxon>Basidiomycota</taxon>
        <taxon>Agaricomycotina</taxon>
        <taxon>Agaricomycetes</taxon>
        <taxon>Sistotremastrales</taxon>
        <taxon>Sistotremastraceae</taxon>
        <taxon>Sistotremastrum</taxon>
    </lineage>
</organism>
<name>A0A166F6F0_9AGAM</name>
<evidence type="ECO:0008006" key="3">
    <source>
        <dbReference type="Google" id="ProtNLM"/>
    </source>
</evidence>